<dbReference type="AlphaFoldDB" id="A0A5E4RYH9"/>
<dbReference type="InterPro" id="IPR018513">
    <property type="entry name" value="Cell_synthase_bac"/>
</dbReference>
<feature type="transmembrane region" description="Helical" evidence="15">
    <location>
        <begin position="743"/>
        <end position="764"/>
    </location>
</feature>
<dbReference type="PANTHER" id="PTHR39083">
    <property type="entry name" value="CYCLIC DI-GMP-BINDING PROTEIN"/>
    <property type="match status" value="1"/>
</dbReference>
<evidence type="ECO:0000256" key="4">
    <source>
        <dbReference type="ARBA" id="ARBA00010714"/>
    </source>
</evidence>
<dbReference type="InterPro" id="IPR003920">
    <property type="entry name" value="Cell_synth_B"/>
</dbReference>
<evidence type="ECO:0000256" key="16">
    <source>
        <dbReference type="SAM" id="MobiDB-lite"/>
    </source>
</evidence>
<keyword evidence="11 15" id="KW-0135">Cellulose biosynthesis</keyword>
<dbReference type="UniPathway" id="UPA00694"/>
<dbReference type="EMBL" id="CABPRZ010000002">
    <property type="protein sequence ID" value="VVD68185.1"/>
    <property type="molecule type" value="Genomic_DNA"/>
</dbReference>
<evidence type="ECO:0000256" key="3">
    <source>
        <dbReference type="ARBA" id="ARBA00005186"/>
    </source>
</evidence>
<dbReference type="GO" id="GO:0005886">
    <property type="term" value="C:plasma membrane"/>
    <property type="evidence" value="ECO:0007669"/>
    <property type="project" value="UniProtKB-SubCell"/>
</dbReference>
<keyword evidence="8 15" id="KW-0997">Cell inner membrane</keyword>
<evidence type="ECO:0000256" key="7">
    <source>
        <dbReference type="ARBA" id="ARBA00022475"/>
    </source>
</evidence>
<evidence type="ECO:0000256" key="9">
    <source>
        <dbReference type="ARBA" id="ARBA00022636"/>
    </source>
</evidence>
<keyword evidence="7 15" id="KW-1003">Cell membrane</keyword>
<comment type="subunit">
    <text evidence="5 15">Tightly associated with the cellulose synthase catalytic subunit.</text>
</comment>
<evidence type="ECO:0000256" key="1">
    <source>
        <dbReference type="ARBA" id="ARBA00002057"/>
    </source>
</evidence>
<feature type="signal peptide" evidence="15">
    <location>
        <begin position="1"/>
        <end position="28"/>
    </location>
</feature>
<feature type="region of interest" description="Disordered" evidence="16">
    <location>
        <begin position="43"/>
        <end position="65"/>
    </location>
</feature>
<dbReference type="Gene3D" id="2.60.120.260">
    <property type="entry name" value="Galactose-binding domain-like"/>
    <property type="match status" value="2"/>
</dbReference>
<comment type="pathway">
    <text evidence="3 15">Glycan metabolism; bacterial cellulose biosynthesis.</text>
</comment>
<evidence type="ECO:0000256" key="5">
    <source>
        <dbReference type="ARBA" id="ARBA00011437"/>
    </source>
</evidence>
<evidence type="ECO:0000313" key="17">
    <source>
        <dbReference type="EMBL" id="VVD68185.1"/>
    </source>
</evidence>
<keyword evidence="15" id="KW-0732">Signal</keyword>
<protein>
    <recommendedName>
        <fullName evidence="6 15">Cyclic di-GMP-binding protein</fullName>
    </recommendedName>
    <alternativeName>
        <fullName evidence="14 15">Cellulose synthase regulatory subunit</fullName>
    </alternativeName>
</protein>
<dbReference type="NCBIfam" id="NF008323">
    <property type="entry name" value="PRK11114.1-1"/>
    <property type="match status" value="1"/>
</dbReference>
<dbReference type="OrthoDB" id="9806702at2"/>
<proteinExistence type="inferred from homology"/>
<accession>A0A5E4RYH9</accession>
<keyword evidence="12 15" id="KW-1133">Transmembrane helix</keyword>
<reference evidence="17 18" key="1">
    <citation type="submission" date="2019-08" db="EMBL/GenBank/DDBJ databases">
        <authorList>
            <person name="Peeters C."/>
        </authorList>
    </citation>
    <scope>NUCLEOTIDE SEQUENCE [LARGE SCALE GENOMIC DNA]</scope>
    <source>
        <strain evidence="17 18">LMG 30175</strain>
    </source>
</reference>
<organism evidence="17 18">
    <name type="scientific">Pandoraea terrae</name>
    <dbReference type="NCBI Taxonomy" id="1537710"/>
    <lineage>
        <taxon>Bacteria</taxon>
        <taxon>Pseudomonadati</taxon>
        <taxon>Pseudomonadota</taxon>
        <taxon>Betaproteobacteria</taxon>
        <taxon>Burkholderiales</taxon>
        <taxon>Burkholderiaceae</taxon>
        <taxon>Pandoraea</taxon>
    </lineage>
</organism>
<comment type="similarity">
    <text evidence="4 15">Belongs to the AcsB/BcsB family.</text>
</comment>
<evidence type="ECO:0000256" key="11">
    <source>
        <dbReference type="ARBA" id="ARBA00022916"/>
    </source>
</evidence>
<keyword evidence="10 15" id="KW-0812">Transmembrane</keyword>
<keyword evidence="18" id="KW-1185">Reference proteome</keyword>
<feature type="chain" id="PRO_5023037945" description="Cyclic di-GMP-binding protein" evidence="15">
    <location>
        <begin position="29"/>
        <end position="774"/>
    </location>
</feature>
<dbReference type="GO" id="GO:0030244">
    <property type="term" value="P:cellulose biosynthetic process"/>
    <property type="evidence" value="ECO:0007669"/>
    <property type="project" value="UniProtKB-KW"/>
</dbReference>
<evidence type="ECO:0000256" key="10">
    <source>
        <dbReference type="ARBA" id="ARBA00022692"/>
    </source>
</evidence>
<gene>
    <name evidence="17" type="ORF">PTE30175_00430</name>
</gene>
<evidence type="ECO:0000256" key="15">
    <source>
        <dbReference type="RuleBase" id="RU365021"/>
    </source>
</evidence>
<sequence>MRLGESWKLRAACLLSFAVATGGTVALAEMANAAPNTAAKPASATVPAVPGATESASSPLIAPSAGPTETTVTLAQLGQVNGLRLRGTEGSVDVNFGVRLDRGVTSAVLRLRYGYSPALLPQMSQLKVYLNEELVATLPYDKDNAGKNLMREIPLDPRLLSGFNRLRLVFLGHYTMECEDPMHSALWTDISPATEIVIGSQPLALDNDLAILPAPFFDRHDNRPLQVPFVFGALPSQAITHAAGVVATWLGALGDYRNARFPVAIGTLPARHAIVFATNDTRVAGLDLVPVDAPTLSMISHPGDPSVKLLVVQGRDAKDLETAALALVSGRAALSGASAKITSMQPLPRRPAYDAPRWIRTDRPVKIGELVNDPAELQVQGYSPWPIRVRLNLPADLLTWQNTGIPLDLRYRYTPPVKPDESSMAIEVNDQFVRAYRLKASGSSTDKSHMVVELLNDGTFADQQALLIPAFQVAARNFLSFQFAMAPHKENMCSQPVGSSARAAIDADSTVDFSTLPHYAQMPNLGFFANSGFPFTKYSDLAETTVVMSKAPDKAELETLFAMLGQMGKSTGVYANRFELADASQTDRMKDRDVLMIGGRDVGNLLAKWGKSLPLLIDQSRRVMSSVPQPVQRERGLGIAQAAELDGPVRLDAQTDGPLAALIGFESPLAPRRSVIALSATGPEVLQRVVDAVEDDVQRGNIHGDLAIMSAGRTEAFRLGDTYYVGDVSLWTRARFHLSQHPVLVALAALLAAFVIAIKCFGWLQRRAARRLEQ</sequence>
<evidence type="ECO:0000256" key="6">
    <source>
        <dbReference type="ARBA" id="ARBA00021844"/>
    </source>
</evidence>
<keyword evidence="13 15" id="KW-0472">Membrane</keyword>
<evidence type="ECO:0000256" key="14">
    <source>
        <dbReference type="ARBA" id="ARBA00033444"/>
    </source>
</evidence>
<evidence type="ECO:0000256" key="12">
    <source>
        <dbReference type="ARBA" id="ARBA00022989"/>
    </source>
</evidence>
<dbReference type="PANTHER" id="PTHR39083:SF1">
    <property type="entry name" value="CYCLIC DI-GMP-BINDING PROTEIN"/>
    <property type="match status" value="1"/>
</dbReference>
<comment type="subcellular location">
    <subcellularLocation>
        <location evidence="2">Cell inner membrane</location>
        <topology evidence="2">Single-pass membrane protein</topology>
    </subcellularLocation>
</comment>
<name>A0A5E4RYH9_9BURK</name>
<dbReference type="Proteomes" id="UP000414233">
    <property type="component" value="Unassembled WGS sequence"/>
</dbReference>
<evidence type="ECO:0000256" key="8">
    <source>
        <dbReference type="ARBA" id="ARBA00022519"/>
    </source>
</evidence>
<dbReference type="PRINTS" id="PR01440">
    <property type="entry name" value="CELLSNTHASEB"/>
</dbReference>
<evidence type="ECO:0000256" key="13">
    <source>
        <dbReference type="ARBA" id="ARBA00023136"/>
    </source>
</evidence>
<dbReference type="Pfam" id="PF03170">
    <property type="entry name" value="BcsB"/>
    <property type="match status" value="1"/>
</dbReference>
<evidence type="ECO:0000256" key="2">
    <source>
        <dbReference type="ARBA" id="ARBA00004377"/>
    </source>
</evidence>
<keyword evidence="9 15" id="KW-0973">c-di-GMP</keyword>
<evidence type="ECO:0000313" key="18">
    <source>
        <dbReference type="Proteomes" id="UP000414233"/>
    </source>
</evidence>
<dbReference type="RefSeq" id="WP_150695421.1">
    <property type="nucleotide sequence ID" value="NZ_CABPRZ010000002.1"/>
</dbReference>
<dbReference type="GO" id="GO:0006011">
    <property type="term" value="P:UDP-alpha-D-glucose metabolic process"/>
    <property type="evidence" value="ECO:0007669"/>
    <property type="project" value="InterPro"/>
</dbReference>
<comment type="function">
    <text evidence="1 15">Binds the cellulose synthase activator, bis-(3'-5') cyclic diguanylic acid (c-di-GMP).</text>
</comment>